<name>A0ABQ8G8C6_9PEZI</name>
<evidence type="ECO:0000256" key="4">
    <source>
        <dbReference type="ARBA" id="ARBA00023163"/>
    </source>
</evidence>
<dbReference type="InterPro" id="IPR001138">
    <property type="entry name" value="Zn2Cys6_DnaBD"/>
</dbReference>
<dbReference type="PANTHER" id="PTHR31069:SF31">
    <property type="entry name" value="MONODICTYPHENONE CLUSTER TRANSCRIPTION FACTOR-RELATED"/>
    <property type="match status" value="1"/>
</dbReference>
<proteinExistence type="predicted"/>
<dbReference type="EMBL" id="JAGTJR010000015">
    <property type="protein sequence ID" value="KAH7048230.1"/>
    <property type="molecule type" value="Genomic_DNA"/>
</dbReference>
<evidence type="ECO:0000313" key="9">
    <source>
        <dbReference type="Proteomes" id="UP000774617"/>
    </source>
</evidence>
<organism evidence="8 9">
    <name type="scientific">Macrophomina phaseolina</name>
    <dbReference type="NCBI Taxonomy" id="35725"/>
    <lineage>
        <taxon>Eukaryota</taxon>
        <taxon>Fungi</taxon>
        <taxon>Dikarya</taxon>
        <taxon>Ascomycota</taxon>
        <taxon>Pezizomycotina</taxon>
        <taxon>Dothideomycetes</taxon>
        <taxon>Dothideomycetes incertae sedis</taxon>
        <taxon>Botryosphaeriales</taxon>
        <taxon>Botryosphaeriaceae</taxon>
        <taxon>Macrophomina</taxon>
    </lineage>
</organism>
<dbReference type="PRINTS" id="PR00755">
    <property type="entry name" value="AFLATOXINBRP"/>
</dbReference>
<evidence type="ECO:0000259" key="7">
    <source>
        <dbReference type="PROSITE" id="PS50048"/>
    </source>
</evidence>
<dbReference type="SMART" id="SM00066">
    <property type="entry name" value="GAL4"/>
    <property type="match status" value="1"/>
</dbReference>
<keyword evidence="2" id="KW-0805">Transcription regulation</keyword>
<evidence type="ECO:0000256" key="1">
    <source>
        <dbReference type="ARBA" id="ARBA00022723"/>
    </source>
</evidence>
<evidence type="ECO:0000256" key="5">
    <source>
        <dbReference type="ARBA" id="ARBA00023242"/>
    </source>
</evidence>
<keyword evidence="1" id="KW-0479">Metal-binding</keyword>
<dbReference type="PANTHER" id="PTHR31069">
    <property type="entry name" value="OLEATE-ACTIVATED TRANSCRIPTION FACTOR 1-RELATED"/>
    <property type="match status" value="1"/>
</dbReference>
<reference evidence="8 9" key="1">
    <citation type="journal article" date="2021" name="Nat. Commun.">
        <title>Genetic determinants of endophytism in the Arabidopsis root mycobiome.</title>
        <authorList>
            <person name="Mesny F."/>
            <person name="Miyauchi S."/>
            <person name="Thiergart T."/>
            <person name="Pickel B."/>
            <person name="Atanasova L."/>
            <person name="Karlsson M."/>
            <person name="Huettel B."/>
            <person name="Barry K.W."/>
            <person name="Haridas S."/>
            <person name="Chen C."/>
            <person name="Bauer D."/>
            <person name="Andreopoulos W."/>
            <person name="Pangilinan J."/>
            <person name="LaButti K."/>
            <person name="Riley R."/>
            <person name="Lipzen A."/>
            <person name="Clum A."/>
            <person name="Drula E."/>
            <person name="Henrissat B."/>
            <person name="Kohler A."/>
            <person name="Grigoriev I.V."/>
            <person name="Martin F.M."/>
            <person name="Hacquard S."/>
        </authorList>
    </citation>
    <scope>NUCLEOTIDE SEQUENCE [LARGE SCALE GENOMIC DNA]</scope>
    <source>
        <strain evidence="8 9">MPI-SDFR-AT-0080</strain>
    </source>
</reference>
<dbReference type="Gene3D" id="4.10.240.10">
    <property type="entry name" value="Zn(2)-C6 fungal-type DNA-binding domain"/>
    <property type="match status" value="1"/>
</dbReference>
<comment type="caution">
    <text evidence="8">The sequence shown here is derived from an EMBL/GenBank/DDBJ whole genome shotgun (WGS) entry which is preliminary data.</text>
</comment>
<dbReference type="Proteomes" id="UP000774617">
    <property type="component" value="Unassembled WGS sequence"/>
</dbReference>
<protein>
    <recommendedName>
        <fullName evidence="7">Zn(2)-C6 fungal-type domain-containing protein</fullName>
    </recommendedName>
</protein>
<keyword evidence="9" id="KW-1185">Reference proteome</keyword>
<feature type="region of interest" description="Disordered" evidence="6">
    <location>
        <begin position="1"/>
        <end position="20"/>
    </location>
</feature>
<feature type="compositionally biased region" description="Polar residues" evidence="6">
    <location>
        <begin position="136"/>
        <end position="150"/>
    </location>
</feature>
<feature type="compositionally biased region" description="Low complexity" evidence="6">
    <location>
        <begin position="73"/>
        <end position="86"/>
    </location>
</feature>
<dbReference type="CDD" id="cd00067">
    <property type="entry name" value="GAL4"/>
    <property type="match status" value="1"/>
</dbReference>
<feature type="region of interest" description="Disordered" evidence="6">
    <location>
        <begin position="136"/>
        <end position="159"/>
    </location>
</feature>
<evidence type="ECO:0000256" key="6">
    <source>
        <dbReference type="SAM" id="MobiDB-lite"/>
    </source>
</evidence>
<dbReference type="Pfam" id="PF00172">
    <property type="entry name" value="Zn_clus"/>
    <property type="match status" value="1"/>
</dbReference>
<dbReference type="SUPFAM" id="SSF57701">
    <property type="entry name" value="Zn2/Cys6 DNA-binding domain"/>
    <property type="match status" value="1"/>
</dbReference>
<keyword evidence="5" id="KW-0539">Nucleus</keyword>
<dbReference type="PROSITE" id="PS50048">
    <property type="entry name" value="ZN2_CY6_FUNGAL_2"/>
    <property type="match status" value="1"/>
</dbReference>
<feature type="region of interest" description="Disordered" evidence="6">
    <location>
        <begin position="54"/>
        <end position="115"/>
    </location>
</feature>
<gene>
    <name evidence="8" type="ORF">B0J12DRAFT_740966</name>
</gene>
<feature type="compositionally biased region" description="Polar residues" evidence="6">
    <location>
        <begin position="98"/>
        <end position="115"/>
    </location>
</feature>
<evidence type="ECO:0000256" key="2">
    <source>
        <dbReference type="ARBA" id="ARBA00023015"/>
    </source>
</evidence>
<keyword evidence="4" id="KW-0804">Transcription</keyword>
<sequence length="427" mass="46237">MTSDRSQEQPSAPPKPSKIRLSCDSCQRCKIRCGQERPTCRRCLKYGITCVYSPSRRAGRPRNRKTATDTASQNQTQTRQHGQQNLPSPPQQALPSSTNDQCSPPRSEPCNDTINMATSPQPCVVTPAATIDASHSQASVHSLAPSQLSSGPVAHADSMDSRDDTFPDLTHVDPADNFCAMFTDVDGHHAPLTHQGPDVDLDFFLNPLDGMDLGPKRAYYCFPDANPAPGLDSSASSQSGGTNPLWPVPTECNCSAALLDQLAQSPIPGTHGGELSSIAAAASQSKPLLDQCYCMLCCPQCSSRFSSLLMVCEAMDRASVALDMGPLWDEQDRDYRAARTAISIDLARDDSPLRCGDYTVRGGDRRIVLRVLVTKRLADLQRIMAKLQAVVDSPPVSDPVLHKAFSELVSEFVTKLTSNINLVKVLI</sequence>
<accession>A0ABQ8G8C6</accession>
<dbReference type="InterPro" id="IPR036864">
    <property type="entry name" value="Zn2-C6_fun-type_DNA-bd_sf"/>
</dbReference>
<feature type="compositionally biased region" description="Polar residues" evidence="6">
    <location>
        <begin position="1"/>
        <end position="10"/>
    </location>
</feature>
<feature type="domain" description="Zn(2)-C6 fungal-type" evidence="7">
    <location>
        <begin position="22"/>
        <end position="52"/>
    </location>
</feature>
<dbReference type="InterPro" id="IPR050675">
    <property type="entry name" value="OAF3"/>
</dbReference>
<evidence type="ECO:0000313" key="8">
    <source>
        <dbReference type="EMBL" id="KAH7048230.1"/>
    </source>
</evidence>
<keyword evidence="3" id="KW-0238">DNA-binding</keyword>
<evidence type="ECO:0000256" key="3">
    <source>
        <dbReference type="ARBA" id="ARBA00023125"/>
    </source>
</evidence>